<dbReference type="PANTHER" id="PTHR38444:SF1">
    <property type="entry name" value="ENTEROBACTIN BIOSYNTHESIS PROTEIN YBDZ"/>
    <property type="match status" value="1"/>
</dbReference>
<dbReference type="Pfam" id="PF03621">
    <property type="entry name" value="MbtH"/>
    <property type="match status" value="1"/>
</dbReference>
<dbReference type="RefSeq" id="WP_345649093.1">
    <property type="nucleotide sequence ID" value="NZ_BAABEP010000028.1"/>
</dbReference>
<evidence type="ECO:0000259" key="2">
    <source>
        <dbReference type="SMART" id="SM00923"/>
    </source>
</evidence>
<dbReference type="SMART" id="SM00923">
    <property type="entry name" value="MbtH"/>
    <property type="match status" value="1"/>
</dbReference>
<dbReference type="InterPro" id="IPR038020">
    <property type="entry name" value="MbtH-like_sf"/>
</dbReference>
<sequence>MPENPFDDPDGEFVVLVNEEGQHSLWPTFADIPGGWVVQHGPADRDACLDHVRENWRDMRPRSLAGQMAADAARPGTSR</sequence>
<dbReference type="Gene3D" id="3.90.820.10">
    <property type="entry name" value="Structural Genomics, Unknown Function 30-nov-00 1gh9 Mol_id"/>
    <property type="match status" value="1"/>
</dbReference>
<reference evidence="4" key="1">
    <citation type="journal article" date="2019" name="Int. J. Syst. Evol. Microbiol.">
        <title>The Global Catalogue of Microorganisms (GCM) 10K type strain sequencing project: providing services to taxonomists for standard genome sequencing and annotation.</title>
        <authorList>
            <consortium name="The Broad Institute Genomics Platform"/>
            <consortium name="The Broad Institute Genome Sequencing Center for Infectious Disease"/>
            <person name="Wu L."/>
            <person name="Ma J."/>
        </authorList>
    </citation>
    <scope>NUCLEOTIDE SEQUENCE [LARGE SCALE GENOMIC DNA]</scope>
    <source>
        <strain evidence="4">JCM 30846</strain>
    </source>
</reference>
<evidence type="ECO:0000256" key="1">
    <source>
        <dbReference type="SAM" id="MobiDB-lite"/>
    </source>
</evidence>
<dbReference type="EMBL" id="BAABEP010000028">
    <property type="protein sequence ID" value="GAA3738581.1"/>
    <property type="molecule type" value="Genomic_DNA"/>
</dbReference>
<dbReference type="Proteomes" id="UP001499884">
    <property type="component" value="Unassembled WGS sequence"/>
</dbReference>
<evidence type="ECO:0000313" key="3">
    <source>
        <dbReference type="EMBL" id="GAA3738581.1"/>
    </source>
</evidence>
<dbReference type="PANTHER" id="PTHR38444">
    <property type="entry name" value="ENTEROBACTIN BIOSYNTHESIS PROTEIN YBDZ"/>
    <property type="match status" value="1"/>
</dbReference>
<keyword evidence="4" id="KW-1185">Reference proteome</keyword>
<comment type="caution">
    <text evidence="3">The sequence shown here is derived from an EMBL/GenBank/DDBJ whole genome shotgun (WGS) entry which is preliminary data.</text>
</comment>
<dbReference type="SUPFAM" id="SSF160582">
    <property type="entry name" value="MbtH-like"/>
    <property type="match status" value="1"/>
</dbReference>
<evidence type="ECO:0000313" key="4">
    <source>
        <dbReference type="Proteomes" id="UP001499884"/>
    </source>
</evidence>
<dbReference type="InterPro" id="IPR037407">
    <property type="entry name" value="MLP_fam"/>
</dbReference>
<feature type="region of interest" description="Disordered" evidence="1">
    <location>
        <begin position="60"/>
        <end position="79"/>
    </location>
</feature>
<dbReference type="InterPro" id="IPR005153">
    <property type="entry name" value="MbtH-like_dom"/>
</dbReference>
<accession>A0ABP7FG40</accession>
<organism evidence="3 4">
    <name type="scientific">Streptomyces tremellae</name>
    <dbReference type="NCBI Taxonomy" id="1124239"/>
    <lineage>
        <taxon>Bacteria</taxon>
        <taxon>Bacillati</taxon>
        <taxon>Actinomycetota</taxon>
        <taxon>Actinomycetes</taxon>
        <taxon>Kitasatosporales</taxon>
        <taxon>Streptomycetaceae</taxon>
        <taxon>Streptomyces</taxon>
    </lineage>
</organism>
<proteinExistence type="predicted"/>
<name>A0ABP7FG40_9ACTN</name>
<gene>
    <name evidence="3" type="primary">mbtH_2</name>
    <name evidence="3" type="ORF">GCM10023082_39720</name>
</gene>
<feature type="domain" description="MbtH-like" evidence="2">
    <location>
        <begin position="4"/>
        <end position="54"/>
    </location>
</feature>
<protein>
    <submittedName>
        <fullName evidence="3">Mycobactin NRPS accessory protein MbtH</fullName>
    </submittedName>
</protein>